<dbReference type="EMBL" id="LAZR01047195">
    <property type="protein sequence ID" value="KKK94788.1"/>
    <property type="molecule type" value="Genomic_DNA"/>
</dbReference>
<gene>
    <name evidence="1" type="ORF">LCGC14_2679330</name>
</gene>
<comment type="caution">
    <text evidence="1">The sequence shown here is derived from an EMBL/GenBank/DDBJ whole genome shotgun (WGS) entry which is preliminary data.</text>
</comment>
<reference evidence="1" key="1">
    <citation type="journal article" date="2015" name="Nature">
        <title>Complex archaea that bridge the gap between prokaryotes and eukaryotes.</title>
        <authorList>
            <person name="Spang A."/>
            <person name="Saw J.H."/>
            <person name="Jorgensen S.L."/>
            <person name="Zaremba-Niedzwiedzka K."/>
            <person name="Martijn J."/>
            <person name="Lind A.E."/>
            <person name="van Eijk R."/>
            <person name="Schleper C."/>
            <person name="Guy L."/>
            <person name="Ettema T.J."/>
        </authorList>
    </citation>
    <scope>NUCLEOTIDE SEQUENCE</scope>
</reference>
<evidence type="ECO:0000313" key="1">
    <source>
        <dbReference type="EMBL" id="KKK94788.1"/>
    </source>
</evidence>
<proteinExistence type="predicted"/>
<name>A0A0F8ZLR5_9ZZZZ</name>
<dbReference type="AlphaFoldDB" id="A0A0F8ZLR5"/>
<accession>A0A0F8ZLR5</accession>
<sequence>MEKVDDKELIFRFEEVYFSESEKTTTSSESLQPVQSNTALKICLGRFLALGYFWLPTALK</sequence>
<feature type="non-terminal residue" evidence="1">
    <location>
        <position position="60"/>
    </location>
</feature>
<protein>
    <submittedName>
        <fullName evidence="1">Uncharacterized protein</fullName>
    </submittedName>
</protein>
<organism evidence="1">
    <name type="scientific">marine sediment metagenome</name>
    <dbReference type="NCBI Taxonomy" id="412755"/>
    <lineage>
        <taxon>unclassified sequences</taxon>
        <taxon>metagenomes</taxon>
        <taxon>ecological metagenomes</taxon>
    </lineage>
</organism>